<organism evidence="3 4">
    <name type="scientific">Streptomyces roseoviridis</name>
    <dbReference type="NCBI Taxonomy" id="67361"/>
    <lineage>
        <taxon>Bacteria</taxon>
        <taxon>Bacillati</taxon>
        <taxon>Actinomycetota</taxon>
        <taxon>Actinomycetes</taxon>
        <taxon>Kitasatosporales</taxon>
        <taxon>Streptomycetaceae</taxon>
        <taxon>Streptomyces</taxon>
    </lineage>
</organism>
<feature type="region of interest" description="Disordered" evidence="1">
    <location>
        <begin position="27"/>
        <end position="53"/>
    </location>
</feature>
<dbReference type="Proteomes" id="UP001589716">
    <property type="component" value="Unassembled WGS sequence"/>
</dbReference>
<sequence>MRTRISRGLAAALAVSALSLTAACGGGETDGAKKDGADKPSAGMTSPGAPTSEAAAAPLTDAQMKAGALELKDLPSGWKTTKRQTGSVVYKAEKPECQPIAALMSGDLDGATKGPSVDFALGNNASEISEDVVTFPGTGAADFTKKLTTALDGCPDFAVTADGAKMKFTVKKIAAPQGAEEAHAFEIGMEVTPGITIKPNLVFVRQGTGVLRFLHLADAAGKKEYDALAGLATDKFVKAAQG</sequence>
<reference evidence="3 4" key="1">
    <citation type="submission" date="2024-09" db="EMBL/GenBank/DDBJ databases">
        <authorList>
            <person name="Sun Q."/>
            <person name="Mori K."/>
        </authorList>
    </citation>
    <scope>NUCLEOTIDE SEQUENCE [LARGE SCALE GENOMIC DNA]</scope>
    <source>
        <strain evidence="3 4">JCM 4414</strain>
    </source>
</reference>
<gene>
    <name evidence="3" type="ORF">ACFFTP_13215</name>
</gene>
<name>A0ABV5QPS7_9ACTN</name>
<feature type="chain" id="PRO_5045808531" description="Lipoprotein" evidence="2">
    <location>
        <begin position="23"/>
        <end position="242"/>
    </location>
</feature>
<evidence type="ECO:0000256" key="2">
    <source>
        <dbReference type="SAM" id="SignalP"/>
    </source>
</evidence>
<comment type="caution">
    <text evidence="3">The sequence shown here is derived from an EMBL/GenBank/DDBJ whole genome shotgun (WGS) entry which is preliminary data.</text>
</comment>
<accession>A0ABV5QPS7</accession>
<evidence type="ECO:0000313" key="3">
    <source>
        <dbReference type="EMBL" id="MFB9555148.1"/>
    </source>
</evidence>
<dbReference type="PROSITE" id="PS51257">
    <property type="entry name" value="PROKAR_LIPOPROTEIN"/>
    <property type="match status" value="1"/>
</dbReference>
<dbReference type="EMBL" id="JBHMCT010000008">
    <property type="protein sequence ID" value="MFB9555148.1"/>
    <property type="molecule type" value="Genomic_DNA"/>
</dbReference>
<keyword evidence="4" id="KW-1185">Reference proteome</keyword>
<evidence type="ECO:0000313" key="4">
    <source>
        <dbReference type="Proteomes" id="UP001589716"/>
    </source>
</evidence>
<feature type="signal peptide" evidence="2">
    <location>
        <begin position="1"/>
        <end position="22"/>
    </location>
</feature>
<keyword evidence="2" id="KW-0732">Signal</keyword>
<proteinExistence type="predicted"/>
<evidence type="ECO:0008006" key="5">
    <source>
        <dbReference type="Google" id="ProtNLM"/>
    </source>
</evidence>
<dbReference type="RefSeq" id="WP_345488465.1">
    <property type="nucleotide sequence ID" value="NZ_BAAAWU010000001.1"/>
</dbReference>
<evidence type="ECO:0000256" key="1">
    <source>
        <dbReference type="SAM" id="MobiDB-lite"/>
    </source>
</evidence>
<protein>
    <recommendedName>
        <fullName evidence="5">Lipoprotein</fullName>
    </recommendedName>
</protein>